<dbReference type="EMBL" id="VUBA01000121">
    <property type="protein sequence ID" value="MPQ85959.1"/>
    <property type="molecule type" value="Genomic_DNA"/>
</dbReference>
<organism evidence="2 3">
    <name type="scientific">Pseudomonas kitaguniensis</name>
    <dbReference type="NCBI Taxonomy" id="2607908"/>
    <lineage>
        <taxon>Bacteria</taxon>
        <taxon>Pseudomonadati</taxon>
        <taxon>Pseudomonadota</taxon>
        <taxon>Gammaproteobacteria</taxon>
        <taxon>Pseudomonadales</taxon>
        <taxon>Pseudomonadaceae</taxon>
        <taxon>Pseudomonas</taxon>
    </lineage>
</organism>
<keyword evidence="1" id="KW-1133">Transmembrane helix</keyword>
<feature type="transmembrane region" description="Helical" evidence="1">
    <location>
        <begin position="27"/>
        <end position="46"/>
    </location>
</feature>
<dbReference type="AlphaFoldDB" id="A0A5N7JX41"/>
<keyword evidence="1" id="KW-0812">Transmembrane</keyword>
<evidence type="ECO:0000256" key="1">
    <source>
        <dbReference type="SAM" id="Phobius"/>
    </source>
</evidence>
<dbReference type="Proteomes" id="UP000325438">
    <property type="component" value="Unassembled WGS sequence"/>
</dbReference>
<comment type="caution">
    <text evidence="2">The sequence shown here is derived from an EMBL/GenBank/DDBJ whole genome shotgun (WGS) entry which is preliminary data.</text>
</comment>
<keyword evidence="1" id="KW-0472">Membrane</keyword>
<gene>
    <name evidence="2" type="ORF">F0170_19340</name>
</gene>
<name>A0A5N7JX41_9PSED</name>
<evidence type="ECO:0000313" key="2">
    <source>
        <dbReference type="EMBL" id="MPQ85959.1"/>
    </source>
</evidence>
<evidence type="ECO:0000313" key="3">
    <source>
        <dbReference type="Proteomes" id="UP000325438"/>
    </source>
</evidence>
<proteinExistence type="predicted"/>
<accession>A0A5N7JX41</accession>
<reference evidence="2 3" key="1">
    <citation type="submission" date="2019-09" db="EMBL/GenBank/DDBJ databases">
        <title>The draft genomes of Allium pathogen Pseudomonas sp.</title>
        <authorList>
            <person name="Fujikawa T."/>
            <person name="Sawada H."/>
        </authorList>
    </citation>
    <scope>NUCLEOTIDE SEQUENCE [LARGE SCALE GENOMIC DNA]</scope>
    <source>
        <strain evidence="2 3">MAFF 730085</strain>
    </source>
</reference>
<protein>
    <submittedName>
        <fullName evidence="2">Uncharacterized protein</fullName>
    </submittedName>
</protein>
<sequence length="65" mass="7000">MWSDSTPPAGARPVVHSYDTATTRAEFVMLGILFPAVFALTLFGIVKRVLLFAGVQRSSSCKLNG</sequence>